<dbReference type="PANTHER" id="PTHR43877">
    <property type="entry name" value="AMINOALKYLPHOSPHONATE N-ACETYLTRANSFERASE-RELATED-RELATED"/>
    <property type="match status" value="1"/>
</dbReference>
<accession>A0A918KD87</accession>
<evidence type="ECO:0000256" key="2">
    <source>
        <dbReference type="ARBA" id="ARBA00023315"/>
    </source>
</evidence>
<organism evidence="4 5">
    <name type="scientific">Saccharospirillum salsuginis</name>
    <dbReference type="NCBI Taxonomy" id="418750"/>
    <lineage>
        <taxon>Bacteria</taxon>
        <taxon>Pseudomonadati</taxon>
        <taxon>Pseudomonadota</taxon>
        <taxon>Gammaproteobacteria</taxon>
        <taxon>Oceanospirillales</taxon>
        <taxon>Saccharospirillaceae</taxon>
        <taxon>Saccharospirillum</taxon>
    </lineage>
</organism>
<keyword evidence="2" id="KW-0012">Acyltransferase</keyword>
<dbReference type="Proteomes" id="UP000626148">
    <property type="component" value="Unassembled WGS sequence"/>
</dbReference>
<keyword evidence="5" id="KW-1185">Reference proteome</keyword>
<proteinExistence type="predicted"/>
<dbReference type="InterPro" id="IPR050832">
    <property type="entry name" value="Bact_Acetyltransf"/>
</dbReference>
<dbReference type="AlphaFoldDB" id="A0A918KD87"/>
<dbReference type="PANTHER" id="PTHR43877:SF2">
    <property type="entry name" value="AMINOALKYLPHOSPHONATE N-ACETYLTRANSFERASE-RELATED"/>
    <property type="match status" value="1"/>
</dbReference>
<reference evidence="4" key="1">
    <citation type="journal article" date="2014" name="Int. J. Syst. Evol. Microbiol.">
        <title>Complete genome sequence of Corynebacterium casei LMG S-19264T (=DSM 44701T), isolated from a smear-ripened cheese.</title>
        <authorList>
            <consortium name="US DOE Joint Genome Institute (JGI-PGF)"/>
            <person name="Walter F."/>
            <person name="Albersmeier A."/>
            <person name="Kalinowski J."/>
            <person name="Ruckert C."/>
        </authorList>
    </citation>
    <scope>NUCLEOTIDE SEQUENCE</scope>
    <source>
        <strain evidence="4">KCTC 22169</strain>
    </source>
</reference>
<dbReference type="Pfam" id="PF00583">
    <property type="entry name" value="Acetyltransf_1"/>
    <property type="match status" value="1"/>
</dbReference>
<dbReference type="PROSITE" id="PS51186">
    <property type="entry name" value="GNAT"/>
    <property type="match status" value="1"/>
</dbReference>
<dbReference type="RefSeq" id="WP_189609590.1">
    <property type="nucleotide sequence ID" value="NZ_BMXR01000006.1"/>
</dbReference>
<name>A0A918KD87_9GAMM</name>
<evidence type="ECO:0000313" key="5">
    <source>
        <dbReference type="Proteomes" id="UP000626148"/>
    </source>
</evidence>
<dbReference type="SUPFAM" id="SSF55729">
    <property type="entry name" value="Acyl-CoA N-acyltransferases (Nat)"/>
    <property type="match status" value="1"/>
</dbReference>
<sequence length="284" mass="31453">MHARLLTEADQPRLESFLKQHTDRSLFLLNNLSRSGLVAGDEPYHGQYWGAFEGDELVGAAALYWNGMIIPSAPEGLEALAEVIQREADRPIAGFVGDQSQVDWLAEWFGCRVFRVNSPERLFALELTHLEEPEMLKDPDIECRLATPEDQDQLVQWRLDYDVELMGADYSEQARERAEANISKDIQSGVSYVLARSGVPVAMSCFNAALDTVVQIGGVFTPPSERGKGYGRAVVAGSLLQARERGVGRSILFTGFSNEPAQRAYQALGYRPIGAFCLKVLKVD</sequence>
<dbReference type="InterPro" id="IPR000182">
    <property type="entry name" value="GNAT_dom"/>
</dbReference>
<dbReference type="GO" id="GO:0016747">
    <property type="term" value="F:acyltransferase activity, transferring groups other than amino-acyl groups"/>
    <property type="evidence" value="ECO:0007669"/>
    <property type="project" value="InterPro"/>
</dbReference>
<dbReference type="EMBL" id="BMXR01000006">
    <property type="protein sequence ID" value="GGX58222.1"/>
    <property type="molecule type" value="Genomic_DNA"/>
</dbReference>
<evidence type="ECO:0000259" key="3">
    <source>
        <dbReference type="PROSITE" id="PS51186"/>
    </source>
</evidence>
<reference evidence="4" key="2">
    <citation type="submission" date="2020-09" db="EMBL/GenBank/DDBJ databases">
        <authorList>
            <person name="Sun Q."/>
            <person name="Kim S."/>
        </authorList>
    </citation>
    <scope>NUCLEOTIDE SEQUENCE</scope>
    <source>
        <strain evidence="4">KCTC 22169</strain>
    </source>
</reference>
<evidence type="ECO:0000313" key="4">
    <source>
        <dbReference type="EMBL" id="GGX58222.1"/>
    </source>
</evidence>
<protein>
    <submittedName>
        <fullName evidence="4">N-acetyltransferase</fullName>
    </submittedName>
</protein>
<feature type="domain" description="N-acetyltransferase" evidence="3">
    <location>
        <begin position="141"/>
        <end position="284"/>
    </location>
</feature>
<dbReference type="CDD" id="cd04301">
    <property type="entry name" value="NAT_SF"/>
    <property type="match status" value="1"/>
</dbReference>
<evidence type="ECO:0000256" key="1">
    <source>
        <dbReference type="ARBA" id="ARBA00022679"/>
    </source>
</evidence>
<comment type="caution">
    <text evidence="4">The sequence shown here is derived from an EMBL/GenBank/DDBJ whole genome shotgun (WGS) entry which is preliminary data.</text>
</comment>
<dbReference type="InterPro" id="IPR016181">
    <property type="entry name" value="Acyl_CoA_acyltransferase"/>
</dbReference>
<keyword evidence="1" id="KW-0808">Transferase</keyword>
<gene>
    <name evidence="4" type="ORF">GCM10007392_27500</name>
</gene>
<dbReference type="Gene3D" id="3.40.630.30">
    <property type="match status" value="1"/>
</dbReference>